<evidence type="ECO:0000313" key="3">
    <source>
        <dbReference type="EMBL" id="KAA8530625.1"/>
    </source>
</evidence>
<dbReference type="Proteomes" id="UP000325577">
    <property type="component" value="Linkage Group LG2"/>
</dbReference>
<evidence type="ECO:0000256" key="1">
    <source>
        <dbReference type="SAM" id="MobiDB-lite"/>
    </source>
</evidence>
<dbReference type="Gene3D" id="1.25.40.180">
    <property type="match status" value="1"/>
</dbReference>
<dbReference type="PROSITE" id="PS51363">
    <property type="entry name" value="W2"/>
    <property type="match status" value="1"/>
</dbReference>
<dbReference type="InterPro" id="IPR003307">
    <property type="entry name" value="W2_domain"/>
</dbReference>
<proteinExistence type="predicted"/>
<feature type="domain" description="W2" evidence="2">
    <location>
        <begin position="26"/>
        <end position="170"/>
    </location>
</feature>
<organism evidence="3 4">
    <name type="scientific">Nyssa sinensis</name>
    <dbReference type="NCBI Taxonomy" id="561372"/>
    <lineage>
        <taxon>Eukaryota</taxon>
        <taxon>Viridiplantae</taxon>
        <taxon>Streptophyta</taxon>
        <taxon>Embryophyta</taxon>
        <taxon>Tracheophyta</taxon>
        <taxon>Spermatophyta</taxon>
        <taxon>Magnoliopsida</taxon>
        <taxon>eudicotyledons</taxon>
        <taxon>Gunneridae</taxon>
        <taxon>Pentapetalae</taxon>
        <taxon>asterids</taxon>
        <taxon>Cornales</taxon>
        <taxon>Nyssaceae</taxon>
        <taxon>Nyssa</taxon>
    </lineage>
</organism>
<dbReference type="OrthoDB" id="264354at2759"/>
<reference evidence="3 4" key="1">
    <citation type="submission" date="2019-09" db="EMBL/GenBank/DDBJ databases">
        <title>A chromosome-level genome assembly of the Chinese tupelo Nyssa sinensis.</title>
        <authorList>
            <person name="Yang X."/>
            <person name="Kang M."/>
            <person name="Yang Y."/>
            <person name="Xiong H."/>
            <person name="Wang M."/>
            <person name="Zhang Z."/>
            <person name="Wang Z."/>
            <person name="Wu H."/>
            <person name="Ma T."/>
            <person name="Liu J."/>
            <person name="Xi Z."/>
        </authorList>
    </citation>
    <scope>NUCLEOTIDE SEQUENCE [LARGE SCALE GENOMIC DNA]</scope>
    <source>
        <strain evidence="3">J267</strain>
        <tissue evidence="3">Leaf</tissue>
    </source>
</reference>
<name>A0A5J5AHS9_9ASTE</name>
<accession>A0A5J5AHS9</accession>
<keyword evidence="4" id="KW-1185">Reference proteome</keyword>
<protein>
    <recommendedName>
        <fullName evidence="2">W2 domain-containing protein</fullName>
    </recommendedName>
</protein>
<dbReference type="SUPFAM" id="SSF48371">
    <property type="entry name" value="ARM repeat"/>
    <property type="match status" value="1"/>
</dbReference>
<evidence type="ECO:0000259" key="2">
    <source>
        <dbReference type="PROSITE" id="PS51363"/>
    </source>
</evidence>
<evidence type="ECO:0000313" key="4">
    <source>
        <dbReference type="Proteomes" id="UP000325577"/>
    </source>
</evidence>
<dbReference type="AlphaFoldDB" id="A0A5J5AHS9"/>
<dbReference type="EMBL" id="CM018043">
    <property type="protein sequence ID" value="KAA8530625.1"/>
    <property type="molecule type" value="Genomic_DNA"/>
</dbReference>
<sequence>MSRRRSQRQANRASDNLKSASLPLEENPQIANGSSTYERLVKEMKANLKKGVAANQFQSILGSISGSAQEIMTALFEALFDGVEKGFVKALANKKGYLAAAVAHGEGSQLLLLQAIEAFFLKARAVALKEVALVLKALYDADLLEEEHIVQCSYVLPTAQRGVWKQFFPK</sequence>
<feature type="region of interest" description="Disordered" evidence="1">
    <location>
        <begin position="1"/>
        <end position="30"/>
    </location>
</feature>
<gene>
    <name evidence="3" type="ORF">F0562_005441</name>
</gene>
<dbReference type="InterPro" id="IPR016024">
    <property type="entry name" value="ARM-type_fold"/>
</dbReference>